<dbReference type="InterPro" id="IPR003439">
    <property type="entry name" value="ABC_transporter-like_ATP-bd"/>
</dbReference>
<dbReference type="PANTHER" id="PTHR24222">
    <property type="entry name" value="ABC TRANSPORTER B FAMILY"/>
    <property type="match status" value="1"/>
</dbReference>
<dbReference type="Gene3D" id="1.20.1560.10">
    <property type="entry name" value="ABC transporter type 1, transmembrane domain"/>
    <property type="match status" value="1"/>
</dbReference>
<organism evidence="7 8">
    <name type="scientific">Adineta steineri</name>
    <dbReference type="NCBI Taxonomy" id="433720"/>
    <lineage>
        <taxon>Eukaryota</taxon>
        <taxon>Metazoa</taxon>
        <taxon>Spiralia</taxon>
        <taxon>Gnathifera</taxon>
        <taxon>Rotifera</taxon>
        <taxon>Eurotatoria</taxon>
        <taxon>Bdelloidea</taxon>
        <taxon>Adinetida</taxon>
        <taxon>Adinetidae</taxon>
        <taxon>Adineta</taxon>
    </lineage>
</organism>
<evidence type="ECO:0000256" key="3">
    <source>
        <dbReference type="ARBA" id="ARBA00022989"/>
    </source>
</evidence>
<gene>
    <name evidence="7" type="ORF">OKA104_LOCUS44891</name>
</gene>
<dbReference type="InterPro" id="IPR036640">
    <property type="entry name" value="ABC1_TM_sf"/>
</dbReference>
<accession>A0A820GE11</accession>
<evidence type="ECO:0000259" key="6">
    <source>
        <dbReference type="PROSITE" id="PS50929"/>
    </source>
</evidence>
<proteinExistence type="predicted"/>
<name>A0A820GE11_9BILA</name>
<dbReference type="Pfam" id="PF00005">
    <property type="entry name" value="ABC_tran"/>
    <property type="match status" value="1"/>
</dbReference>
<dbReference type="GO" id="GO:0016887">
    <property type="term" value="F:ATP hydrolysis activity"/>
    <property type="evidence" value="ECO:0007669"/>
    <property type="project" value="InterPro"/>
</dbReference>
<keyword evidence="4 5" id="KW-0472">Membrane</keyword>
<feature type="domain" description="ABC transmembrane type-1" evidence="6">
    <location>
        <begin position="1"/>
        <end position="87"/>
    </location>
</feature>
<dbReference type="InterPro" id="IPR011527">
    <property type="entry name" value="ABC1_TM_dom"/>
</dbReference>
<dbReference type="GO" id="GO:0005524">
    <property type="term" value="F:ATP binding"/>
    <property type="evidence" value="ECO:0007669"/>
    <property type="project" value="InterPro"/>
</dbReference>
<evidence type="ECO:0000256" key="1">
    <source>
        <dbReference type="ARBA" id="ARBA00004141"/>
    </source>
</evidence>
<keyword evidence="2 5" id="KW-0812">Transmembrane</keyword>
<protein>
    <recommendedName>
        <fullName evidence="6">ABC transmembrane type-1 domain-containing protein</fullName>
    </recommendedName>
</protein>
<dbReference type="InterPro" id="IPR027417">
    <property type="entry name" value="P-loop_NTPase"/>
</dbReference>
<dbReference type="GO" id="GO:0005886">
    <property type="term" value="C:plasma membrane"/>
    <property type="evidence" value="ECO:0007669"/>
    <property type="project" value="TreeGrafter"/>
</dbReference>
<feature type="non-terminal residue" evidence="7">
    <location>
        <position position="1"/>
    </location>
</feature>
<dbReference type="AlphaFoldDB" id="A0A820GE11"/>
<keyword evidence="3 5" id="KW-1133">Transmembrane helix</keyword>
<evidence type="ECO:0000256" key="2">
    <source>
        <dbReference type="ARBA" id="ARBA00022692"/>
    </source>
</evidence>
<dbReference type="Gene3D" id="3.40.50.300">
    <property type="entry name" value="P-loop containing nucleotide triphosphate hydrolases"/>
    <property type="match status" value="1"/>
</dbReference>
<evidence type="ECO:0000313" key="8">
    <source>
        <dbReference type="Proteomes" id="UP000663881"/>
    </source>
</evidence>
<dbReference type="SUPFAM" id="SSF52540">
    <property type="entry name" value="P-loop containing nucleoside triphosphate hydrolases"/>
    <property type="match status" value="1"/>
</dbReference>
<dbReference type="EMBL" id="CAJOAY010014195">
    <property type="protein sequence ID" value="CAF4275400.1"/>
    <property type="molecule type" value="Genomic_DNA"/>
</dbReference>
<dbReference type="GO" id="GO:0140359">
    <property type="term" value="F:ABC-type transporter activity"/>
    <property type="evidence" value="ECO:0007669"/>
    <property type="project" value="InterPro"/>
</dbReference>
<dbReference type="PANTHER" id="PTHR24222:SF76">
    <property type="entry name" value="MYCOBACTIN IMPORT ATP-BINDING_PERMEASE PROTEIN IRTB"/>
    <property type="match status" value="1"/>
</dbReference>
<evidence type="ECO:0000313" key="7">
    <source>
        <dbReference type="EMBL" id="CAF4275400.1"/>
    </source>
</evidence>
<dbReference type="PROSITE" id="PS50929">
    <property type="entry name" value="ABC_TM1F"/>
    <property type="match status" value="1"/>
</dbReference>
<feature type="transmembrane region" description="Helical" evidence="5">
    <location>
        <begin position="20"/>
        <end position="49"/>
    </location>
</feature>
<comment type="subcellular location">
    <subcellularLocation>
        <location evidence="1">Membrane</location>
        <topology evidence="1">Multi-pass membrane protein</topology>
    </subcellularLocation>
</comment>
<dbReference type="Proteomes" id="UP000663881">
    <property type="component" value="Unassembled WGS sequence"/>
</dbReference>
<evidence type="ECO:0000256" key="5">
    <source>
        <dbReference type="SAM" id="Phobius"/>
    </source>
</evidence>
<sequence length="256" mass="28612">MSRYEKELKLNEWYTVRKDAAFGTFMGWLSFINFVVYSVGFTFGSILMSHGNHRSLTISEILVVVNMFAQALGYLTAIGPFFQSISEAQGAAVTVFQLIDEAHDENINEREILQENISDERSISNINGDIEFDNVTFSYPSRENATALNNLKLIARANQTTALVGSSGCGKSTSVSLLLRYYEPSLGRIMIDGQSTTDHKIKQLRQNIGVVSQEPILFGISIYENIRFGKLNATRAEIEHAAKQANAHKFIMKLPN</sequence>
<dbReference type="SUPFAM" id="SSF90123">
    <property type="entry name" value="ABC transporter transmembrane region"/>
    <property type="match status" value="1"/>
</dbReference>
<evidence type="ECO:0000256" key="4">
    <source>
        <dbReference type="ARBA" id="ARBA00023136"/>
    </source>
</evidence>
<reference evidence="7" key="1">
    <citation type="submission" date="2021-02" db="EMBL/GenBank/DDBJ databases">
        <authorList>
            <person name="Nowell W R."/>
        </authorList>
    </citation>
    <scope>NUCLEOTIDE SEQUENCE</scope>
</reference>
<comment type="caution">
    <text evidence="7">The sequence shown here is derived from an EMBL/GenBank/DDBJ whole genome shotgun (WGS) entry which is preliminary data.</text>
</comment>
<dbReference type="InterPro" id="IPR039421">
    <property type="entry name" value="Type_1_exporter"/>
</dbReference>